<evidence type="ECO:0000259" key="9">
    <source>
        <dbReference type="PROSITE" id="PS50975"/>
    </source>
</evidence>
<sequence length="652" mass="68673">MFATVLVANRGEIAVRIIRTLRRLGVRSVAVYTEDELAGGAPPRHVRDADAAVRLPRGGYLDAEAIVEAALRTGAEAVHPGYGFLAENAAFARRCARAGLVFVGPPPGAIEAMGDKIRAKATVAAAGVPVLPGGAEPDDDLAEAARRIGFPVLVKPSAGGGGKGMLLVRSAEELPAALESARRTARAAFGDGTLLVERYVDRPRHIEIQVLADAYGSVVHLGERECSLQRRHQKIVEEAPSPLLDPETRARMGAAAVEAARAAGYVGAGTVEFIAHETGGRVEFFFLEMNTRLQVEHPVTEAVTGIDLVEAQLRVAAGEPLWFTQDEVRLAGHAIEARVYAEDPARGFLPTGGTVLVLREPEAAGVRVDSGLLPGTVVGTGFDPMLAKVIAHGPDRAEALRRLDAALAATTVLGVPTNVAYLRSLLADPAVVSGALDTGLAERHTPAPGPRDDALAAAALLLHDRPVGTDPWDIPDGWRIGERAWTRYRLRDGEAAVEVRVRGLAGAAEVAVGDGAAVPARLLGRRGDEVTAELGGVARRYAWARDGDVLWLGAGGAAWRFELAGERRERAAGRAGGGAVRSPMPGTVLLVKVAEGERVTRGQPLVIVEAMKMEHVVTAPIDGVVTELPARAGRPVELDALLAVVEPEEERP</sequence>
<feature type="domain" description="ATP-grasp" evidence="9">
    <location>
        <begin position="120"/>
        <end position="317"/>
    </location>
</feature>
<dbReference type="Gene3D" id="3.30.700.40">
    <property type="match status" value="1"/>
</dbReference>
<evidence type="ECO:0000256" key="7">
    <source>
        <dbReference type="PROSITE-ProRule" id="PRU00409"/>
    </source>
</evidence>
<dbReference type="InterPro" id="IPR001882">
    <property type="entry name" value="Biotin_BS"/>
</dbReference>
<organism evidence="11 12">
    <name type="scientific">Thermopolyspora flexuosa</name>
    <dbReference type="NCBI Taxonomy" id="103836"/>
    <lineage>
        <taxon>Bacteria</taxon>
        <taxon>Bacillati</taxon>
        <taxon>Actinomycetota</taxon>
        <taxon>Actinomycetes</taxon>
        <taxon>Streptosporangiales</taxon>
        <taxon>Streptosporangiaceae</taxon>
        <taxon>Thermopolyspora</taxon>
    </lineage>
</organism>
<dbReference type="Pfam" id="PF02785">
    <property type="entry name" value="Biotin_carb_C"/>
    <property type="match status" value="1"/>
</dbReference>
<dbReference type="PROSITE" id="PS50975">
    <property type="entry name" value="ATP_GRASP"/>
    <property type="match status" value="1"/>
</dbReference>
<dbReference type="SUPFAM" id="SSF51230">
    <property type="entry name" value="Single hybrid motif"/>
    <property type="match status" value="1"/>
</dbReference>
<dbReference type="Proteomes" id="UP000319213">
    <property type="component" value="Unassembled WGS sequence"/>
</dbReference>
<keyword evidence="5 7" id="KW-0067">ATP-binding</keyword>
<dbReference type="AlphaFoldDB" id="A0A543IW49"/>
<keyword evidence="6" id="KW-0092">Biotin</keyword>
<comment type="caution">
    <text evidence="11">The sequence shown here is derived from an EMBL/GenBank/DDBJ whole genome shotgun (WGS) entry which is preliminary data.</text>
</comment>
<gene>
    <name evidence="11" type="ORF">FHX40_1488</name>
</gene>
<evidence type="ECO:0000259" key="8">
    <source>
        <dbReference type="PROSITE" id="PS50968"/>
    </source>
</evidence>
<evidence type="ECO:0000256" key="1">
    <source>
        <dbReference type="ARBA" id="ARBA00001953"/>
    </source>
</evidence>
<dbReference type="GO" id="GO:0004075">
    <property type="term" value="F:biotin carboxylase activity"/>
    <property type="evidence" value="ECO:0007669"/>
    <property type="project" value="UniProtKB-EC"/>
</dbReference>
<dbReference type="PROSITE" id="PS00188">
    <property type="entry name" value="BIOTIN"/>
    <property type="match status" value="1"/>
</dbReference>
<dbReference type="InterPro" id="IPR048429">
    <property type="entry name" value="MCC_alpha_BT"/>
</dbReference>
<dbReference type="FunFam" id="2.40.50.100:FF:000003">
    <property type="entry name" value="Acetyl-CoA carboxylase biotin carboxyl carrier protein"/>
    <property type="match status" value="1"/>
</dbReference>
<dbReference type="PANTHER" id="PTHR18866">
    <property type="entry name" value="CARBOXYLASE:PYRUVATE/ACETYL-COA/PROPIONYL-COA CARBOXYLASE"/>
    <property type="match status" value="1"/>
</dbReference>
<dbReference type="CDD" id="cd06850">
    <property type="entry name" value="biotinyl_domain"/>
    <property type="match status" value="1"/>
</dbReference>
<dbReference type="SUPFAM" id="SSF56059">
    <property type="entry name" value="Glutathione synthetase ATP-binding domain-like"/>
    <property type="match status" value="1"/>
</dbReference>
<keyword evidence="3" id="KW-0436">Ligase</keyword>
<dbReference type="SMART" id="SM00878">
    <property type="entry name" value="Biotin_carb_C"/>
    <property type="match status" value="1"/>
</dbReference>
<dbReference type="PROSITE" id="PS50968">
    <property type="entry name" value="BIOTINYL_LIPOYL"/>
    <property type="match status" value="1"/>
</dbReference>
<dbReference type="InterPro" id="IPR000089">
    <property type="entry name" value="Biotin_lipoyl"/>
</dbReference>
<dbReference type="Pfam" id="PF21139">
    <property type="entry name" value="BT_MCC_alpha"/>
    <property type="match status" value="1"/>
</dbReference>
<dbReference type="InterPro" id="IPR005481">
    <property type="entry name" value="BC-like_N"/>
</dbReference>
<dbReference type="InterPro" id="IPR011054">
    <property type="entry name" value="Rudment_hybrid_motif"/>
</dbReference>
<evidence type="ECO:0000259" key="10">
    <source>
        <dbReference type="PROSITE" id="PS50979"/>
    </source>
</evidence>
<dbReference type="GO" id="GO:0005524">
    <property type="term" value="F:ATP binding"/>
    <property type="evidence" value="ECO:0007669"/>
    <property type="project" value="UniProtKB-UniRule"/>
</dbReference>
<dbReference type="GO" id="GO:0046872">
    <property type="term" value="F:metal ion binding"/>
    <property type="evidence" value="ECO:0007669"/>
    <property type="project" value="InterPro"/>
</dbReference>
<dbReference type="PANTHER" id="PTHR18866:SF33">
    <property type="entry name" value="METHYLCROTONOYL-COA CARBOXYLASE SUBUNIT ALPHA, MITOCHONDRIAL-RELATED"/>
    <property type="match status" value="1"/>
</dbReference>
<dbReference type="SUPFAM" id="SSF52440">
    <property type="entry name" value="PreATP-grasp domain"/>
    <property type="match status" value="1"/>
</dbReference>
<dbReference type="SUPFAM" id="SSF51246">
    <property type="entry name" value="Rudiment single hybrid motif"/>
    <property type="match status" value="1"/>
</dbReference>
<dbReference type="PROSITE" id="PS00866">
    <property type="entry name" value="CPSASE_1"/>
    <property type="match status" value="1"/>
</dbReference>
<dbReference type="Gene3D" id="3.30.470.20">
    <property type="entry name" value="ATP-grasp fold, B domain"/>
    <property type="match status" value="1"/>
</dbReference>
<dbReference type="EMBL" id="VFPQ01000001">
    <property type="protein sequence ID" value="TQM74804.1"/>
    <property type="molecule type" value="Genomic_DNA"/>
</dbReference>
<feature type="domain" description="Biotin carboxylation" evidence="10">
    <location>
        <begin position="1"/>
        <end position="446"/>
    </location>
</feature>
<dbReference type="RefSeq" id="WP_142258924.1">
    <property type="nucleotide sequence ID" value="NZ_BMPV01000003.1"/>
</dbReference>
<dbReference type="OrthoDB" id="5166719at2"/>
<comment type="cofactor">
    <cofactor evidence="1">
        <name>biotin</name>
        <dbReference type="ChEBI" id="CHEBI:57586"/>
    </cofactor>
</comment>
<dbReference type="PROSITE" id="PS00867">
    <property type="entry name" value="CPSASE_2"/>
    <property type="match status" value="1"/>
</dbReference>
<dbReference type="Pfam" id="PF00289">
    <property type="entry name" value="Biotin_carb_N"/>
    <property type="match status" value="1"/>
</dbReference>
<accession>A0A543IW49</accession>
<dbReference type="Gene3D" id="2.40.50.100">
    <property type="match status" value="1"/>
</dbReference>
<dbReference type="InterPro" id="IPR005482">
    <property type="entry name" value="Biotin_COase_C"/>
</dbReference>
<proteinExistence type="predicted"/>
<evidence type="ECO:0000313" key="12">
    <source>
        <dbReference type="Proteomes" id="UP000319213"/>
    </source>
</evidence>
<dbReference type="EC" id="6.3.4.14" evidence="2"/>
<reference evidence="11 12" key="1">
    <citation type="submission" date="2019-06" db="EMBL/GenBank/DDBJ databases">
        <title>Sequencing the genomes of 1000 actinobacteria strains.</title>
        <authorList>
            <person name="Klenk H.-P."/>
        </authorList>
    </citation>
    <scope>NUCLEOTIDE SEQUENCE [LARGE SCALE GENOMIC DNA]</scope>
    <source>
        <strain evidence="11 12">DSM 43186</strain>
    </source>
</reference>
<dbReference type="InterPro" id="IPR016185">
    <property type="entry name" value="PreATP-grasp_dom_sf"/>
</dbReference>
<dbReference type="Pfam" id="PF00364">
    <property type="entry name" value="Biotin_lipoyl"/>
    <property type="match status" value="1"/>
</dbReference>
<keyword evidence="4 7" id="KW-0547">Nucleotide-binding</keyword>
<dbReference type="InterPro" id="IPR011053">
    <property type="entry name" value="Single_hybrid_motif"/>
</dbReference>
<dbReference type="InterPro" id="IPR050856">
    <property type="entry name" value="Biotin_carboxylase_complex"/>
</dbReference>
<dbReference type="Pfam" id="PF02786">
    <property type="entry name" value="CPSase_L_D2"/>
    <property type="match status" value="1"/>
</dbReference>
<evidence type="ECO:0000313" key="11">
    <source>
        <dbReference type="EMBL" id="TQM74804.1"/>
    </source>
</evidence>
<protein>
    <recommendedName>
        <fullName evidence="2">biotin carboxylase</fullName>
        <ecNumber evidence="2">6.3.4.14</ecNumber>
    </recommendedName>
</protein>
<evidence type="ECO:0000256" key="5">
    <source>
        <dbReference type="ARBA" id="ARBA00022840"/>
    </source>
</evidence>
<dbReference type="InterPro" id="IPR011764">
    <property type="entry name" value="Biotin_carboxylation_dom"/>
</dbReference>
<keyword evidence="12" id="KW-1185">Reference proteome</keyword>
<evidence type="ECO:0000256" key="4">
    <source>
        <dbReference type="ARBA" id="ARBA00022741"/>
    </source>
</evidence>
<evidence type="ECO:0000256" key="2">
    <source>
        <dbReference type="ARBA" id="ARBA00013263"/>
    </source>
</evidence>
<dbReference type="InterPro" id="IPR005479">
    <property type="entry name" value="CPAse_ATP-bd"/>
</dbReference>
<evidence type="ECO:0000256" key="3">
    <source>
        <dbReference type="ARBA" id="ARBA00022598"/>
    </source>
</evidence>
<feature type="domain" description="Lipoyl-binding" evidence="8">
    <location>
        <begin position="569"/>
        <end position="646"/>
    </location>
</feature>
<evidence type="ECO:0000256" key="6">
    <source>
        <dbReference type="ARBA" id="ARBA00023267"/>
    </source>
</evidence>
<name>A0A543IW49_9ACTN</name>
<dbReference type="PROSITE" id="PS50979">
    <property type="entry name" value="BC"/>
    <property type="match status" value="1"/>
</dbReference>
<dbReference type="InterPro" id="IPR011761">
    <property type="entry name" value="ATP-grasp"/>
</dbReference>